<evidence type="ECO:0000259" key="1">
    <source>
        <dbReference type="Pfam" id="PF07944"/>
    </source>
</evidence>
<organism evidence="2 3">
    <name type="scientific">Pseudoduganella namucuonensis</name>
    <dbReference type="NCBI Taxonomy" id="1035707"/>
    <lineage>
        <taxon>Bacteria</taxon>
        <taxon>Pseudomonadati</taxon>
        <taxon>Pseudomonadota</taxon>
        <taxon>Betaproteobacteria</taxon>
        <taxon>Burkholderiales</taxon>
        <taxon>Oxalobacteraceae</taxon>
        <taxon>Telluria group</taxon>
        <taxon>Pseudoduganella</taxon>
    </lineage>
</organism>
<dbReference type="Proteomes" id="UP000199391">
    <property type="component" value="Unassembled WGS sequence"/>
</dbReference>
<name>A0A1I7LRR6_9BURK</name>
<dbReference type="AlphaFoldDB" id="A0A1I7LRR6"/>
<evidence type="ECO:0000313" key="2">
    <source>
        <dbReference type="EMBL" id="SFV12374.1"/>
    </source>
</evidence>
<dbReference type="PANTHER" id="PTHR31151">
    <property type="entry name" value="PROLINE-TRNA LIGASE (DUF1680)"/>
    <property type="match status" value="1"/>
</dbReference>
<dbReference type="RefSeq" id="WP_229490811.1">
    <property type="nucleotide sequence ID" value="NZ_FPBO01000036.1"/>
</dbReference>
<keyword evidence="3" id="KW-1185">Reference proteome</keyword>
<proteinExistence type="predicted"/>
<accession>A0A1I7LRR6</accession>
<dbReference type="PANTHER" id="PTHR31151:SF0">
    <property type="entry name" value="PROLINE-TRNA LIGASE (DUF1680)"/>
    <property type="match status" value="1"/>
</dbReference>
<feature type="domain" description="Non-reducing end beta-L-arabinofuranosidase-like GH127 catalytic" evidence="1">
    <location>
        <begin position="1"/>
        <end position="65"/>
    </location>
</feature>
<gene>
    <name evidence="2" type="ORF">SAMN05216552_10365</name>
</gene>
<reference evidence="3" key="1">
    <citation type="submission" date="2016-10" db="EMBL/GenBank/DDBJ databases">
        <authorList>
            <person name="Varghese N."/>
            <person name="Submissions S."/>
        </authorList>
    </citation>
    <scope>NUCLEOTIDE SEQUENCE [LARGE SCALE GENOMIC DNA]</scope>
    <source>
        <strain evidence="3">CGMCC 1.11014</strain>
    </source>
</reference>
<dbReference type="Pfam" id="PF07944">
    <property type="entry name" value="Beta-AFase-like_GH127_cat"/>
    <property type="match status" value="1"/>
</dbReference>
<sequence length="84" mass="9576">MHANTQIPKVIGFARLHGLAGQAHYRQAALTFWRTVAEQRSFATGGHGDNEHFFPPTEFEKHLASVWRWHCDQNEVAMSRIGAF</sequence>
<protein>
    <recommendedName>
        <fullName evidence="1">Non-reducing end beta-L-arabinofuranosidase-like GH127 catalytic domain-containing protein</fullName>
    </recommendedName>
</protein>
<dbReference type="STRING" id="1035707.SAMN05216552_10365"/>
<dbReference type="EMBL" id="FPBO01000036">
    <property type="protein sequence ID" value="SFV12374.1"/>
    <property type="molecule type" value="Genomic_DNA"/>
</dbReference>
<dbReference type="InterPro" id="IPR012878">
    <property type="entry name" value="Beta-AFase-like_GH127_cat"/>
</dbReference>
<evidence type="ECO:0000313" key="3">
    <source>
        <dbReference type="Proteomes" id="UP000199391"/>
    </source>
</evidence>